<comment type="caution">
    <text evidence="1">The sequence shown here is derived from an EMBL/GenBank/DDBJ whole genome shotgun (WGS) entry which is preliminary data.</text>
</comment>
<dbReference type="Proteomes" id="UP000215559">
    <property type="component" value="Unassembled WGS sequence"/>
</dbReference>
<dbReference type="EMBL" id="NOZP01000165">
    <property type="protein sequence ID" value="OYD14342.1"/>
    <property type="molecule type" value="Genomic_DNA"/>
</dbReference>
<protein>
    <recommendedName>
        <fullName evidence="3">DNA methyltransferase</fullName>
    </recommendedName>
</protein>
<sequence length="71" mass="8099">MTFHISQAFFPGDGKAWDRLQRALKAQIDPEAFAQMRGTKSFPFKPGKHKRIAVKVIDFRGNEVIRVVKLA</sequence>
<gene>
    <name evidence="1" type="ORF">CH330_08870</name>
</gene>
<organism evidence="1 2">
    <name type="scientific">candidate division WOR-3 bacterium JGI_Cruoil_03_51_56</name>
    <dbReference type="NCBI Taxonomy" id="1973747"/>
    <lineage>
        <taxon>Bacteria</taxon>
        <taxon>Bacteria division WOR-3</taxon>
    </lineage>
</organism>
<evidence type="ECO:0000313" key="2">
    <source>
        <dbReference type="Proteomes" id="UP000215559"/>
    </source>
</evidence>
<evidence type="ECO:0008006" key="3">
    <source>
        <dbReference type="Google" id="ProtNLM"/>
    </source>
</evidence>
<proteinExistence type="predicted"/>
<accession>A0A235BQ65</accession>
<evidence type="ECO:0000313" key="1">
    <source>
        <dbReference type="EMBL" id="OYD14342.1"/>
    </source>
</evidence>
<name>A0A235BQ65_UNCW3</name>
<dbReference type="AlphaFoldDB" id="A0A235BQ65"/>
<reference evidence="1 2" key="1">
    <citation type="submission" date="2017-07" db="EMBL/GenBank/DDBJ databases">
        <title>Recovery of genomes from metagenomes via a dereplication, aggregation, and scoring strategy.</title>
        <authorList>
            <person name="Sieber C.M."/>
            <person name="Probst A.J."/>
            <person name="Sharrar A."/>
            <person name="Thomas B.C."/>
            <person name="Hess M."/>
            <person name="Tringe S.G."/>
            <person name="Banfield J.F."/>
        </authorList>
    </citation>
    <scope>NUCLEOTIDE SEQUENCE [LARGE SCALE GENOMIC DNA]</scope>
    <source>
        <strain evidence="1">JGI_Cruoil_03_51_56</strain>
    </source>
</reference>